<evidence type="ECO:0000256" key="1">
    <source>
        <dbReference type="SAM" id="MobiDB-lite"/>
    </source>
</evidence>
<evidence type="ECO:0000313" key="3">
    <source>
        <dbReference type="Proteomes" id="UP000827986"/>
    </source>
</evidence>
<dbReference type="AlphaFoldDB" id="A0A9D4AS20"/>
<organism evidence="2 3">
    <name type="scientific">Mauremys mutica</name>
    <name type="common">yellowpond turtle</name>
    <dbReference type="NCBI Taxonomy" id="74926"/>
    <lineage>
        <taxon>Eukaryota</taxon>
        <taxon>Metazoa</taxon>
        <taxon>Chordata</taxon>
        <taxon>Craniata</taxon>
        <taxon>Vertebrata</taxon>
        <taxon>Euteleostomi</taxon>
        <taxon>Archelosauria</taxon>
        <taxon>Testudinata</taxon>
        <taxon>Testudines</taxon>
        <taxon>Cryptodira</taxon>
        <taxon>Durocryptodira</taxon>
        <taxon>Testudinoidea</taxon>
        <taxon>Geoemydidae</taxon>
        <taxon>Geoemydinae</taxon>
        <taxon>Mauremys</taxon>
    </lineage>
</organism>
<gene>
    <name evidence="2" type="ORF">KIL84_015477</name>
</gene>
<evidence type="ECO:0000313" key="2">
    <source>
        <dbReference type="EMBL" id="KAH1166305.1"/>
    </source>
</evidence>
<feature type="compositionally biased region" description="Gly residues" evidence="1">
    <location>
        <begin position="98"/>
        <end position="113"/>
    </location>
</feature>
<dbReference type="Proteomes" id="UP000827986">
    <property type="component" value="Unassembled WGS sequence"/>
</dbReference>
<comment type="caution">
    <text evidence="2">The sequence shown here is derived from an EMBL/GenBank/DDBJ whole genome shotgun (WGS) entry which is preliminary data.</text>
</comment>
<accession>A0A9D4AS20</accession>
<feature type="region of interest" description="Disordered" evidence="1">
    <location>
        <begin position="43"/>
        <end position="113"/>
    </location>
</feature>
<keyword evidence="3" id="KW-1185">Reference proteome</keyword>
<proteinExistence type="predicted"/>
<sequence length="113" mass="11445">MSLRLGKDPPPALTGGRKWSAVAGSWQSRAGWARTALLPATDGEWGIPSSKPSPRIDMAGAGAREAEWAAPSPHNLPGHSEPVGPPKVAPTAPASQTLGGGERQGGCVGHPNG</sequence>
<dbReference type="EMBL" id="JAHDVG010000487">
    <property type="protein sequence ID" value="KAH1166305.1"/>
    <property type="molecule type" value="Genomic_DNA"/>
</dbReference>
<reference evidence="2" key="1">
    <citation type="submission" date="2021-09" db="EMBL/GenBank/DDBJ databases">
        <title>The genome of Mauremys mutica provides insights into the evolution of semi-aquatic lifestyle.</title>
        <authorList>
            <person name="Gong S."/>
            <person name="Gao Y."/>
        </authorList>
    </citation>
    <scope>NUCLEOTIDE SEQUENCE</scope>
    <source>
        <strain evidence="2">MM-2020</strain>
        <tissue evidence="2">Muscle</tissue>
    </source>
</reference>
<name>A0A9D4AS20_9SAUR</name>
<protein>
    <submittedName>
        <fullName evidence="2">Uncharacterized protein</fullName>
    </submittedName>
</protein>